<sequence>MVDVEIALSERDRATAFADDIARPMPGRAGPPAPNREQADAPDRSGSAGTAVATCQALVETSPEDPAARLRLADALRKAGDLDAADAQYAEVLRRRPGHKDALQAAIDVALERQDLEVAHARSLDLQARFPGKPFALRRHASVLRQMGRLDEAVRILRDVVARLPQDPGARMQLAHLLRANGDLRAAGDLYVEVLDRQPAHKFAAISAIDVALALCEYGTALARSEAAISHAPGDADLLRRRAKALRLLNRFDDAADLLREIIAAAPDDPVPRMQLAGVLRAIGDLAAAGAIYAEVLAARPDHKEALAGAIDVALSSGDVDAALARSDSAALQFPAEIDIGRKRARVLRAAGRSEEAAALARAIVAEAPDDPASLLVLASVLRDAGDPVGADAAYAKLLRLRPDDVAAILGRVDLAVSLGHCDRAWGILDDALDRPAMDAGPGPSPAAGLILKVCELASHVGDPDRLKRGLNLAEGALDRFSDPQLIKLAVIGEQFGRTALASAALSAALAGNRISPAAAMHVVRRGLAKGPSHHLDGLAEQLAARLSPEQRNAFKVEVDLLRFGPEPALEAARRVIGSPRGALDAARVARLLREAKRSALAFRYVRLCRRRWPHTSVFRNLLIDLAVDTGRLDHADALLTVMEASDPPIDCRAMRVRLLWHQGRHAAALEVADELAREGKKTPTEILLRLHLSLEDLDGARRVLRDASEYSYTRMAHLKASHVGSLLNELDMYQRETKGRCGPDEGADDETLCQGFYFAAKRVIDRRIRNAPPAPAREGSPEIPRQVFQYWDSRNIPPQVSGVMASWRASSSYRHTVFDRRSAQAYLRESFGPDHVRAFRLAGNVAEECDFLRLCLLYREGGIYADADDRLVGDPDQLRAEARGMLLFREPLGAISNNVMCACPGHPLLERAVDMAFQSLLARENDGTWSKTGPGLLTRAAATYIVGTLAGEPDHGMTILPHHRLYRHVSPHVRLPYKSTAKYWNASVRASSGSAADILQLLAPSPTADDP</sequence>
<gene>
    <name evidence="3" type="ORF">DLJ53_28660</name>
</gene>
<dbReference type="Pfam" id="PF14559">
    <property type="entry name" value="TPR_19"/>
    <property type="match status" value="3"/>
</dbReference>
<dbReference type="PANTHER" id="PTHR32385:SF15">
    <property type="entry name" value="INOSITOL PHOSPHOCERAMIDE MANNOSYLTRANSFERASE 1"/>
    <property type="match status" value="1"/>
</dbReference>
<dbReference type="InterPro" id="IPR029044">
    <property type="entry name" value="Nucleotide-diphossugar_trans"/>
</dbReference>
<dbReference type="Pfam" id="PF04488">
    <property type="entry name" value="Gly_transf_sug"/>
    <property type="match status" value="1"/>
</dbReference>
<dbReference type="Proteomes" id="UP000249590">
    <property type="component" value="Unassembled WGS sequence"/>
</dbReference>
<dbReference type="InterPro" id="IPR051706">
    <property type="entry name" value="Glycosyltransferase_domain"/>
</dbReference>
<dbReference type="RefSeq" id="WP_111351655.1">
    <property type="nucleotide sequence ID" value="NZ_QHHQ01000008.1"/>
</dbReference>
<evidence type="ECO:0000313" key="4">
    <source>
        <dbReference type="Proteomes" id="UP000249590"/>
    </source>
</evidence>
<dbReference type="PANTHER" id="PTHR32385">
    <property type="entry name" value="MANNOSYL PHOSPHORYLINOSITOL CERAMIDE SYNTHASE"/>
    <property type="match status" value="1"/>
</dbReference>
<reference evidence="3 4" key="1">
    <citation type="submission" date="2018-05" db="EMBL/GenBank/DDBJ databases">
        <title>Acuticoccus sediminis sp. nov., isolated from deep-sea sediment of Indian Ocean.</title>
        <authorList>
            <person name="Liu X."/>
            <person name="Lai Q."/>
            <person name="Du Y."/>
            <person name="Sun F."/>
            <person name="Zhang X."/>
            <person name="Wang S."/>
            <person name="Shao Z."/>
        </authorList>
    </citation>
    <scope>NUCLEOTIDE SEQUENCE [LARGE SCALE GENOMIC DNA]</scope>
    <source>
        <strain evidence="3 4">PTG4-2</strain>
    </source>
</reference>
<evidence type="ECO:0008006" key="5">
    <source>
        <dbReference type="Google" id="ProtNLM"/>
    </source>
</evidence>
<dbReference type="EMBL" id="QHHQ01000008">
    <property type="protein sequence ID" value="RAH97810.1"/>
    <property type="molecule type" value="Genomic_DNA"/>
</dbReference>
<dbReference type="Pfam" id="PF13432">
    <property type="entry name" value="TPR_16"/>
    <property type="match status" value="1"/>
</dbReference>
<dbReference type="SUPFAM" id="SSF48452">
    <property type="entry name" value="TPR-like"/>
    <property type="match status" value="2"/>
</dbReference>
<evidence type="ECO:0000256" key="2">
    <source>
        <dbReference type="SAM" id="MobiDB-lite"/>
    </source>
</evidence>
<dbReference type="GO" id="GO:0051999">
    <property type="term" value="P:mannosyl-inositol phosphorylceramide biosynthetic process"/>
    <property type="evidence" value="ECO:0007669"/>
    <property type="project" value="TreeGrafter"/>
</dbReference>
<dbReference type="Gene3D" id="3.90.550.20">
    <property type="match status" value="1"/>
</dbReference>
<evidence type="ECO:0000313" key="3">
    <source>
        <dbReference type="EMBL" id="RAH97810.1"/>
    </source>
</evidence>
<dbReference type="InterPro" id="IPR007577">
    <property type="entry name" value="GlycoTrfase_DXD_sugar-bd_CS"/>
</dbReference>
<dbReference type="InterPro" id="IPR011990">
    <property type="entry name" value="TPR-like_helical_dom_sf"/>
</dbReference>
<keyword evidence="1" id="KW-0808">Transferase</keyword>
<protein>
    <recommendedName>
        <fullName evidence="5">Tetratricopeptide repeat protein</fullName>
    </recommendedName>
</protein>
<dbReference type="GO" id="GO:0000030">
    <property type="term" value="F:mannosyltransferase activity"/>
    <property type="evidence" value="ECO:0007669"/>
    <property type="project" value="TreeGrafter"/>
</dbReference>
<accession>A0A8B2NRQ9</accession>
<dbReference type="SMART" id="SM00028">
    <property type="entry name" value="TPR"/>
    <property type="match status" value="6"/>
</dbReference>
<feature type="region of interest" description="Disordered" evidence="2">
    <location>
        <begin position="15"/>
        <end position="51"/>
    </location>
</feature>
<comment type="caution">
    <text evidence="3">The sequence shown here is derived from an EMBL/GenBank/DDBJ whole genome shotgun (WGS) entry which is preliminary data.</text>
</comment>
<dbReference type="InterPro" id="IPR019734">
    <property type="entry name" value="TPR_rpt"/>
</dbReference>
<dbReference type="GO" id="GO:0016020">
    <property type="term" value="C:membrane"/>
    <property type="evidence" value="ECO:0007669"/>
    <property type="project" value="GOC"/>
</dbReference>
<proteinExistence type="predicted"/>
<dbReference type="Gene3D" id="1.25.40.10">
    <property type="entry name" value="Tetratricopeptide repeat domain"/>
    <property type="match status" value="2"/>
</dbReference>
<dbReference type="OrthoDB" id="146908at2"/>
<name>A0A8B2NRQ9_9HYPH</name>
<dbReference type="SUPFAM" id="SSF53448">
    <property type="entry name" value="Nucleotide-diphospho-sugar transferases"/>
    <property type="match status" value="1"/>
</dbReference>
<evidence type="ECO:0000256" key="1">
    <source>
        <dbReference type="ARBA" id="ARBA00022679"/>
    </source>
</evidence>
<keyword evidence="4" id="KW-1185">Reference proteome</keyword>
<dbReference type="AlphaFoldDB" id="A0A8B2NRQ9"/>
<organism evidence="3 4">
    <name type="scientific">Acuticoccus sediminis</name>
    <dbReference type="NCBI Taxonomy" id="2184697"/>
    <lineage>
        <taxon>Bacteria</taxon>
        <taxon>Pseudomonadati</taxon>
        <taxon>Pseudomonadota</taxon>
        <taxon>Alphaproteobacteria</taxon>
        <taxon>Hyphomicrobiales</taxon>
        <taxon>Amorphaceae</taxon>
        <taxon>Acuticoccus</taxon>
    </lineage>
</organism>